<evidence type="ECO:0000256" key="4">
    <source>
        <dbReference type="ARBA" id="ARBA00023157"/>
    </source>
</evidence>
<dbReference type="InterPro" id="IPR000436">
    <property type="entry name" value="Sushi_SCR_CCP_dom"/>
</dbReference>
<dbReference type="EMBL" id="VWZZ01007280">
    <property type="protein sequence ID" value="NXJ01149.1"/>
    <property type="molecule type" value="Genomic_DNA"/>
</dbReference>
<dbReference type="PROSITE" id="PS50923">
    <property type="entry name" value="SUSHI"/>
    <property type="match status" value="5"/>
</dbReference>
<keyword evidence="7" id="KW-1133">Transmembrane helix</keyword>
<gene>
    <name evidence="9" type="primary">C4bpa_1</name>
    <name evidence="9" type="ORF">PSOCRE_R07540</name>
</gene>
<dbReference type="AlphaFoldDB" id="A0A7K9XWQ3"/>
<evidence type="ECO:0000259" key="8">
    <source>
        <dbReference type="PROSITE" id="PS50923"/>
    </source>
</evidence>
<organism evidence="9 10">
    <name type="scientific">Psophia crepitans</name>
    <name type="common">common trumpeter</name>
    <dbReference type="NCBI Taxonomy" id="54359"/>
    <lineage>
        <taxon>Eukaryota</taxon>
        <taxon>Metazoa</taxon>
        <taxon>Chordata</taxon>
        <taxon>Craniata</taxon>
        <taxon>Vertebrata</taxon>
        <taxon>Euteleostomi</taxon>
        <taxon>Archelosauria</taxon>
        <taxon>Archosauria</taxon>
        <taxon>Dinosauria</taxon>
        <taxon>Saurischia</taxon>
        <taxon>Theropoda</taxon>
        <taxon>Coelurosauria</taxon>
        <taxon>Aves</taxon>
        <taxon>Neognathae</taxon>
        <taxon>Neoaves</taxon>
        <taxon>Gruiformes</taxon>
        <taxon>Psophiidae</taxon>
        <taxon>Psophia</taxon>
    </lineage>
</organism>
<evidence type="ECO:0000313" key="9">
    <source>
        <dbReference type="EMBL" id="NXJ01149.1"/>
    </source>
</evidence>
<feature type="domain" description="Sushi" evidence="8">
    <location>
        <begin position="66"/>
        <end position="126"/>
    </location>
</feature>
<dbReference type="SUPFAM" id="SSF57535">
    <property type="entry name" value="Complement control module/SCR domain"/>
    <property type="match status" value="6"/>
</dbReference>
<dbReference type="PANTHER" id="PTHR45656:SF4">
    <property type="entry name" value="PROTEIN CBR-CLEC-78"/>
    <property type="match status" value="1"/>
</dbReference>
<dbReference type="FunFam" id="2.10.70.10:FF:000055">
    <property type="entry name" value="Complement decay-accelerating factor, GPI-anchored"/>
    <property type="match status" value="1"/>
</dbReference>
<dbReference type="Gene3D" id="2.10.70.10">
    <property type="entry name" value="Complement Module, domain 1"/>
    <property type="match status" value="6"/>
</dbReference>
<evidence type="ECO:0000256" key="2">
    <source>
        <dbReference type="ARBA" id="ARBA00022729"/>
    </source>
</evidence>
<reference evidence="9 10" key="1">
    <citation type="submission" date="2019-09" db="EMBL/GenBank/DDBJ databases">
        <title>Bird 10,000 Genomes (B10K) Project - Family phase.</title>
        <authorList>
            <person name="Zhang G."/>
        </authorList>
    </citation>
    <scope>NUCLEOTIDE SEQUENCE [LARGE SCALE GENOMIC DNA]</scope>
    <source>
        <strain evidence="9">B10K-DU-001-60</strain>
        <tissue evidence="9">Muscle</tissue>
    </source>
</reference>
<evidence type="ECO:0000256" key="5">
    <source>
        <dbReference type="ARBA" id="ARBA00023180"/>
    </source>
</evidence>
<feature type="non-terminal residue" evidence="9">
    <location>
        <position position="1"/>
    </location>
</feature>
<accession>A0A7K9XWQ3</accession>
<comment type="caution">
    <text evidence="9">The sequence shown here is derived from an EMBL/GenBank/DDBJ whole genome shotgun (WGS) entry which is preliminary data.</text>
</comment>
<keyword evidence="4 6" id="KW-1015">Disulfide bond</keyword>
<evidence type="ECO:0000256" key="7">
    <source>
        <dbReference type="SAM" id="Phobius"/>
    </source>
</evidence>
<feature type="disulfide bond" evidence="6">
    <location>
        <begin position="354"/>
        <end position="381"/>
    </location>
</feature>
<feature type="non-terminal residue" evidence="9">
    <location>
        <position position="431"/>
    </location>
</feature>
<dbReference type="FunFam" id="2.10.70.10:FF:000014">
    <property type="entry name" value="Membrane cofactor protein"/>
    <property type="match status" value="1"/>
</dbReference>
<dbReference type="InterPro" id="IPR051277">
    <property type="entry name" value="SEZ6_CSMD_C4BPB_Regulators"/>
</dbReference>
<sequence>GTCPPPERLQYAELTEASRTVSSFPVGTKLSYSCRPGYVKIPGKSSSRTCGEDLQWSPTEQFCTAKKCRHPGGLENGFVNVTDLTFGSKATFSCRGGFRLRGTDEISCVIKNQDVDWSRDLPFCESIPCEPPPSIANGRYTEQTSYVYQTAVTYTCDEVPKGADPFSLIGPATIFCMYDAQSNGVWSEPPPQCKVVKCDNPKVENGRKTSGFAASYSYGHSVVFECNTGYFMVGSETITCGENNTWSPAKPTCEKTTSQVCGAPSITHGVVIPAKSVYEEGDSVQIKCSENCTFPDGTNEMTITCQGENTWTSLQNCACGPQTSGGFSPHISNGRIVNGQKPSYSVGDFITIECYAGYTLHGEARIQYVGENRWIPGVPACQLSAYITAIICVIVAVVVCLAIFWAYKKFFSQNGKRDSTPGTAEYKICKA</sequence>
<feature type="domain" description="Sushi" evidence="8">
    <location>
        <begin position="127"/>
        <end position="195"/>
    </location>
</feature>
<feature type="transmembrane region" description="Helical" evidence="7">
    <location>
        <begin position="383"/>
        <end position="407"/>
    </location>
</feature>
<evidence type="ECO:0000256" key="6">
    <source>
        <dbReference type="PROSITE-ProRule" id="PRU00302"/>
    </source>
</evidence>
<evidence type="ECO:0000256" key="3">
    <source>
        <dbReference type="ARBA" id="ARBA00022737"/>
    </source>
</evidence>
<dbReference type="CDD" id="cd00033">
    <property type="entry name" value="CCP"/>
    <property type="match status" value="6"/>
</dbReference>
<keyword evidence="10" id="KW-1185">Reference proteome</keyword>
<dbReference type="Proteomes" id="UP000587472">
    <property type="component" value="Unassembled WGS sequence"/>
</dbReference>
<feature type="domain" description="Sushi" evidence="8">
    <location>
        <begin position="196"/>
        <end position="255"/>
    </location>
</feature>
<dbReference type="InterPro" id="IPR035976">
    <property type="entry name" value="Sushi/SCR/CCP_sf"/>
</dbReference>
<comment type="caution">
    <text evidence="6">Lacks conserved residue(s) required for the propagation of feature annotation.</text>
</comment>
<keyword evidence="7" id="KW-0472">Membrane</keyword>
<keyword evidence="1 6" id="KW-0768">Sushi</keyword>
<feature type="disulfide bond" evidence="6">
    <location>
        <begin position="226"/>
        <end position="253"/>
    </location>
</feature>
<keyword evidence="3" id="KW-0677">Repeat</keyword>
<protein>
    <submittedName>
        <fullName evidence="9">C4BPA protein</fullName>
    </submittedName>
</protein>
<keyword evidence="2" id="KW-0732">Signal</keyword>
<feature type="domain" description="Sushi" evidence="8">
    <location>
        <begin position="317"/>
        <end position="383"/>
    </location>
</feature>
<evidence type="ECO:0000256" key="1">
    <source>
        <dbReference type="ARBA" id="ARBA00022659"/>
    </source>
</evidence>
<evidence type="ECO:0000313" key="10">
    <source>
        <dbReference type="Proteomes" id="UP000587472"/>
    </source>
</evidence>
<proteinExistence type="predicted"/>
<dbReference type="SMART" id="SM00032">
    <property type="entry name" value="CCP"/>
    <property type="match status" value="6"/>
</dbReference>
<name>A0A7K9XWQ3_9GRUI</name>
<keyword evidence="5" id="KW-0325">Glycoprotein</keyword>
<dbReference type="Pfam" id="PF00084">
    <property type="entry name" value="Sushi"/>
    <property type="match status" value="6"/>
</dbReference>
<dbReference type="PANTHER" id="PTHR45656">
    <property type="entry name" value="PROTEIN CBR-CLEC-78"/>
    <property type="match status" value="1"/>
</dbReference>
<feature type="domain" description="Sushi" evidence="8">
    <location>
        <begin position="1"/>
        <end position="65"/>
    </location>
</feature>
<keyword evidence="7" id="KW-0812">Transmembrane</keyword>